<dbReference type="OrthoDB" id="9795624at2"/>
<name>K9WB20_9CYAN</name>
<dbReference type="AlphaFoldDB" id="K9WB20"/>
<dbReference type="STRING" id="1173027.Mic7113_0799"/>
<reference evidence="2 3" key="1">
    <citation type="submission" date="2012-06" db="EMBL/GenBank/DDBJ databases">
        <title>Finished chromosome of genome of Microcoleus sp. PCC 7113.</title>
        <authorList>
            <consortium name="US DOE Joint Genome Institute"/>
            <person name="Gugger M."/>
            <person name="Coursin T."/>
            <person name="Rippka R."/>
            <person name="Tandeau De Marsac N."/>
            <person name="Huntemann M."/>
            <person name="Wei C.-L."/>
            <person name="Han J."/>
            <person name="Detter J.C."/>
            <person name="Han C."/>
            <person name="Tapia R."/>
            <person name="Chen A."/>
            <person name="Kyrpides N."/>
            <person name="Mavromatis K."/>
            <person name="Markowitz V."/>
            <person name="Szeto E."/>
            <person name="Ivanova N."/>
            <person name="Pagani I."/>
            <person name="Pati A."/>
            <person name="Goodwin L."/>
            <person name="Nordberg H.P."/>
            <person name="Cantor M.N."/>
            <person name="Hua S.X."/>
            <person name="Woyke T."/>
            <person name="Kerfeld C.A."/>
        </authorList>
    </citation>
    <scope>NUCLEOTIDE SEQUENCE [LARGE SCALE GENOMIC DNA]</scope>
    <source>
        <strain evidence="2 3">PCC 7113</strain>
    </source>
</reference>
<feature type="region of interest" description="Disordered" evidence="1">
    <location>
        <begin position="249"/>
        <end position="269"/>
    </location>
</feature>
<accession>K9WB20</accession>
<keyword evidence="3" id="KW-1185">Reference proteome</keyword>
<dbReference type="InterPro" id="IPR029052">
    <property type="entry name" value="Metallo-depent_PP-like"/>
</dbReference>
<evidence type="ECO:0000313" key="3">
    <source>
        <dbReference type="Proteomes" id="UP000010471"/>
    </source>
</evidence>
<organism evidence="2 3">
    <name type="scientific">Allocoleopsis franciscana PCC 7113</name>
    <dbReference type="NCBI Taxonomy" id="1173027"/>
    <lineage>
        <taxon>Bacteria</taxon>
        <taxon>Bacillati</taxon>
        <taxon>Cyanobacteriota</taxon>
        <taxon>Cyanophyceae</taxon>
        <taxon>Coleofasciculales</taxon>
        <taxon>Coleofasciculaceae</taxon>
        <taxon>Allocoleopsis</taxon>
        <taxon>Allocoleopsis franciscana</taxon>
    </lineage>
</organism>
<dbReference type="RefSeq" id="WP_015180870.1">
    <property type="nucleotide sequence ID" value="NC_019738.1"/>
</dbReference>
<protein>
    <submittedName>
        <fullName evidence="2">PhoD-like phosphatase</fullName>
    </submittedName>
</protein>
<dbReference type="PANTHER" id="PTHR37031">
    <property type="entry name" value="METALLOPHOSPHATASE BINDING DOMAIN PROTEIN"/>
    <property type="match status" value="1"/>
</dbReference>
<gene>
    <name evidence="2" type="ORF">Mic7113_0799</name>
</gene>
<proteinExistence type="predicted"/>
<dbReference type="Proteomes" id="UP000010471">
    <property type="component" value="Chromosome"/>
</dbReference>
<dbReference type="SUPFAM" id="SSF56300">
    <property type="entry name" value="Metallo-dependent phosphatases"/>
    <property type="match status" value="1"/>
</dbReference>
<evidence type="ECO:0000256" key="1">
    <source>
        <dbReference type="SAM" id="MobiDB-lite"/>
    </source>
</evidence>
<evidence type="ECO:0000313" key="2">
    <source>
        <dbReference type="EMBL" id="AFZ16707.1"/>
    </source>
</evidence>
<dbReference type="eggNOG" id="COG3540">
    <property type="taxonomic scope" value="Bacteria"/>
</dbReference>
<dbReference type="PANTHER" id="PTHR37031:SF2">
    <property type="entry name" value="PHOD-LIKE PHOSPHATASE METALLOPHOSPHATASE DOMAIN-CONTAINING PROTEIN"/>
    <property type="match status" value="1"/>
</dbReference>
<dbReference type="InterPro" id="IPR038607">
    <property type="entry name" value="PhoD-like_sf"/>
</dbReference>
<dbReference type="HOGENOM" id="CLU_020671_0_0_3"/>
<dbReference type="PATRIC" id="fig|1173027.3.peg.880"/>
<feature type="compositionally biased region" description="Basic and acidic residues" evidence="1">
    <location>
        <begin position="259"/>
        <end position="269"/>
    </location>
</feature>
<dbReference type="EMBL" id="CP003630">
    <property type="protein sequence ID" value="AFZ16707.1"/>
    <property type="molecule type" value="Genomic_DNA"/>
</dbReference>
<sequence>MPRTPLREGGDLPIALDDLAALLLSADRLQHLPLLLAGPILRSTESNAVTVWMALKAPREVTLNVYATDANGFIIGNLVLEGTSVTVALGQHLHIVAVTAKPLTGRELLPLNPGLSTPIPSSLQPGQIYAYDLNFGNREQNLAQALTAELFPQVTVSYFEHQLPTFAMPPEDLNDLRMAHGSCRKLHGGGQDTLPILDDLIEHYAHQPNARLHQLFFTGDQIYGDDVADPLLWVATAVGDTLLGWEEHLPLGSTPPHGDTYKKPSELKPGQRTDIAKDDASFTAMLSNSPEKAKSHLFSLGEYYASYLLLWSPILWPDRLPQGKKVYPDSKLARQWDQEAVHVRDCMNQLWKVRRALANVPTYMIFDDHDVTDDWYLNRAWCNHVLGKPLGRRVVQNAMLAYAAFQAWGNTPEQFEQGKPGGNLLQAAVSWSASAGTDESALEEISKYLGIPQLDPSTEGPKLKLDEEVLILDRDYADGTQPVEWHYTVRTQKHEVIVLDTRTWRGYPQGDERSLAPPMLLCPTAFKQQIQQPLELTDQLKQIGQSDIEVTFVVLPTNLVSLQVIDEVQRLELEKGNVYDSDVGDAWNLNEVALSRLLAALFQRRRMVVILSGDIHYGATIRLSYWLNPNRQQTKVKHQNFHPPSNIETLPIPNHARVLAQLTASAFKNGELKTYLVHTKAKSLAPELPQNWAGWNEPPQLVEIQITPDRVRMLDVEVPKTGPVVRQIKGLCGNWAVAWEIALKDPNFAPDWQYYVEWIKREKAILAPWIKKQLASAPPKHKNASRWLTGVKNWVSLLWRNQWLQEGEEVIGRNNFGVVSLKWPQSQEEIKVVIQDTYWQPPWEPNSVVYSRYSVPLCVDRPPPPPRVVLPDEMGALQ</sequence>
<dbReference type="Gene3D" id="3.60.21.70">
    <property type="entry name" value="PhoD-like phosphatase"/>
    <property type="match status" value="1"/>
</dbReference>
<dbReference type="KEGG" id="mic:Mic7113_0799"/>